<evidence type="ECO:0000259" key="5">
    <source>
        <dbReference type="PROSITE" id="PS50089"/>
    </source>
</evidence>
<evidence type="ECO:0000256" key="1">
    <source>
        <dbReference type="ARBA" id="ARBA00022723"/>
    </source>
</evidence>
<evidence type="ECO:0000256" key="3">
    <source>
        <dbReference type="ARBA" id="ARBA00022833"/>
    </source>
</evidence>
<gene>
    <name evidence="7" type="primary">LOC107065969</name>
</gene>
<dbReference type="Pfam" id="PF13639">
    <property type="entry name" value="zf-RING_2"/>
    <property type="match status" value="1"/>
</dbReference>
<dbReference type="InterPro" id="IPR011016">
    <property type="entry name" value="Znf_RING-CH"/>
</dbReference>
<evidence type="ECO:0000256" key="2">
    <source>
        <dbReference type="ARBA" id="ARBA00022771"/>
    </source>
</evidence>
<organism evidence="6 7">
    <name type="scientific">Polistes dominula</name>
    <name type="common">European paper wasp</name>
    <name type="synonym">Vespa dominula</name>
    <dbReference type="NCBI Taxonomy" id="743375"/>
    <lineage>
        <taxon>Eukaryota</taxon>
        <taxon>Metazoa</taxon>
        <taxon>Ecdysozoa</taxon>
        <taxon>Arthropoda</taxon>
        <taxon>Hexapoda</taxon>
        <taxon>Insecta</taxon>
        <taxon>Pterygota</taxon>
        <taxon>Neoptera</taxon>
        <taxon>Endopterygota</taxon>
        <taxon>Hymenoptera</taxon>
        <taxon>Apocrita</taxon>
        <taxon>Aculeata</taxon>
        <taxon>Vespoidea</taxon>
        <taxon>Vespidae</taxon>
        <taxon>Polistinae</taxon>
        <taxon>Polistini</taxon>
        <taxon>Polistes</taxon>
    </lineage>
</organism>
<dbReference type="PANTHER" id="PTHR45798">
    <property type="entry name" value="RING-H2 FINGER PROTEIN ATL61-RELATED-RELATED"/>
    <property type="match status" value="1"/>
</dbReference>
<dbReference type="SMART" id="SM00744">
    <property type="entry name" value="RINGv"/>
    <property type="match status" value="1"/>
</dbReference>
<dbReference type="Proteomes" id="UP000694924">
    <property type="component" value="Unplaced"/>
</dbReference>
<dbReference type="SMART" id="SM00184">
    <property type="entry name" value="RING"/>
    <property type="match status" value="1"/>
</dbReference>
<reference evidence="7" key="1">
    <citation type="submission" date="2025-08" db="UniProtKB">
        <authorList>
            <consortium name="RefSeq"/>
        </authorList>
    </citation>
    <scope>IDENTIFICATION</scope>
    <source>
        <tissue evidence="7">Whole body</tissue>
    </source>
</reference>
<dbReference type="PROSITE" id="PS50089">
    <property type="entry name" value="ZF_RING_2"/>
    <property type="match status" value="1"/>
</dbReference>
<sequence>MEHKKNLMDMEILEVLMVQLLKGFPIISPPWNNHQTISFSSEQQNRHRKRSKRLQNENTVCTICLQEISSQRKVLPCNHSFHEKCINTWRSEGPMGSRNTCPICRQIHVNI</sequence>
<keyword evidence="1" id="KW-0479">Metal-binding</keyword>
<dbReference type="SUPFAM" id="SSF57850">
    <property type="entry name" value="RING/U-box"/>
    <property type="match status" value="1"/>
</dbReference>
<dbReference type="InterPro" id="IPR001841">
    <property type="entry name" value="Znf_RING"/>
</dbReference>
<keyword evidence="2 4" id="KW-0863">Zinc-finger</keyword>
<dbReference type="PANTHER" id="PTHR45798:SF97">
    <property type="entry name" value="ALCOHOL-SENSITIVE RING FINGER PROTEIN 1"/>
    <property type="match status" value="1"/>
</dbReference>
<evidence type="ECO:0000256" key="4">
    <source>
        <dbReference type="PROSITE-ProRule" id="PRU00175"/>
    </source>
</evidence>
<dbReference type="GeneID" id="107065969"/>
<protein>
    <submittedName>
        <fullName evidence="7">RING finger protein 44-like isoform X2</fullName>
    </submittedName>
</protein>
<dbReference type="InterPro" id="IPR052788">
    <property type="entry name" value="RING-type_E3_ligase_ATL"/>
</dbReference>
<feature type="domain" description="RING-type" evidence="5">
    <location>
        <begin position="61"/>
        <end position="105"/>
    </location>
</feature>
<keyword evidence="6" id="KW-1185">Reference proteome</keyword>
<keyword evidence="3" id="KW-0862">Zinc</keyword>
<dbReference type="InterPro" id="IPR013083">
    <property type="entry name" value="Znf_RING/FYVE/PHD"/>
</dbReference>
<proteinExistence type="predicted"/>
<name>A0ABM1I5X7_POLDO</name>
<accession>A0ABM1I5X7</accession>
<dbReference type="Gene3D" id="3.30.40.10">
    <property type="entry name" value="Zinc/RING finger domain, C3HC4 (zinc finger)"/>
    <property type="match status" value="1"/>
</dbReference>
<evidence type="ECO:0000313" key="7">
    <source>
        <dbReference type="RefSeq" id="XP_015175614.1"/>
    </source>
</evidence>
<evidence type="ECO:0000313" key="6">
    <source>
        <dbReference type="Proteomes" id="UP000694924"/>
    </source>
</evidence>
<dbReference type="RefSeq" id="XP_015175614.1">
    <property type="nucleotide sequence ID" value="XM_015320128.1"/>
</dbReference>